<name>A0ABQ0Q4N4_9PROT</name>
<proteinExistence type="predicted"/>
<evidence type="ECO:0000313" key="1">
    <source>
        <dbReference type="EMBL" id="GBQ91290.1"/>
    </source>
</evidence>
<gene>
    <name evidence="1" type="ORF">AA0535_2256</name>
</gene>
<keyword evidence="2" id="KW-1185">Reference proteome</keyword>
<comment type="caution">
    <text evidence="1">The sequence shown here is derived from an EMBL/GenBank/DDBJ whole genome shotgun (WGS) entry which is preliminary data.</text>
</comment>
<dbReference type="Proteomes" id="UP001062776">
    <property type="component" value="Unassembled WGS sequence"/>
</dbReference>
<reference evidence="1" key="1">
    <citation type="submission" date="2013-04" db="EMBL/GenBank/DDBJ databases">
        <title>The genome sequencing project of 58 acetic acid bacteria.</title>
        <authorList>
            <person name="Okamoto-Kainuma A."/>
            <person name="Ishikawa M."/>
            <person name="Umino S."/>
            <person name="Koizumi Y."/>
            <person name="Shiwa Y."/>
            <person name="Yoshikawa H."/>
            <person name="Matsutani M."/>
            <person name="Matsushita K."/>
        </authorList>
    </citation>
    <scope>NUCLEOTIDE SEQUENCE</scope>
    <source>
        <strain evidence="1">NRIC 0535</strain>
    </source>
</reference>
<protein>
    <submittedName>
        <fullName evidence="1">Uncharacterized protein</fullName>
    </submittedName>
</protein>
<dbReference type="EMBL" id="BAPV01000042">
    <property type="protein sequence ID" value="GBQ91290.1"/>
    <property type="molecule type" value="Genomic_DNA"/>
</dbReference>
<accession>A0ABQ0Q4N4</accession>
<sequence>MAGERFNRSRARSYAPRTVFADLAIDALFRFPGADEVFIKSSEKRYMARGRSMIAQPGRIVEIVAREDVTPEQFRQLFAKRR</sequence>
<organism evidence="1 2">
    <name type="scientific">Asaia krungthepensis NRIC 0535</name>
    <dbReference type="NCBI Taxonomy" id="1307925"/>
    <lineage>
        <taxon>Bacteria</taxon>
        <taxon>Pseudomonadati</taxon>
        <taxon>Pseudomonadota</taxon>
        <taxon>Alphaproteobacteria</taxon>
        <taxon>Acetobacterales</taxon>
        <taxon>Acetobacteraceae</taxon>
        <taxon>Asaia</taxon>
    </lineage>
</organism>
<evidence type="ECO:0000313" key="2">
    <source>
        <dbReference type="Proteomes" id="UP001062776"/>
    </source>
</evidence>